<organism evidence="2 3">
    <name type="scientific">Gymnopus androsaceus JB14</name>
    <dbReference type="NCBI Taxonomy" id="1447944"/>
    <lineage>
        <taxon>Eukaryota</taxon>
        <taxon>Fungi</taxon>
        <taxon>Dikarya</taxon>
        <taxon>Basidiomycota</taxon>
        <taxon>Agaricomycotina</taxon>
        <taxon>Agaricomycetes</taxon>
        <taxon>Agaricomycetidae</taxon>
        <taxon>Agaricales</taxon>
        <taxon>Marasmiineae</taxon>
        <taxon>Omphalotaceae</taxon>
        <taxon>Gymnopus</taxon>
    </lineage>
</organism>
<dbReference type="Pfam" id="PF13409">
    <property type="entry name" value="GST_N_2"/>
    <property type="match status" value="1"/>
</dbReference>
<dbReference type="InterPro" id="IPR054416">
    <property type="entry name" value="GST_UstS-like_C"/>
</dbReference>
<dbReference type="InterPro" id="IPR036249">
    <property type="entry name" value="Thioredoxin-like_sf"/>
</dbReference>
<dbReference type="Gene3D" id="3.40.30.10">
    <property type="entry name" value="Glutaredoxin"/>
    <property type="match status" value="1"/>
</dbReference>
<dbReference type="PROSITE" id="PS50404">
    <property type="entry name" value="GST_NTER"/>
    <property type="match status" value="1"/>
</dbReference>
<gene>
    <name evidence="2" type="ORF">BT96DRAFT_864414</name>
</gene>
<dbReference type="OrthoDB" id="4951845at2759"/>
<feature type="domain" description="GST N-terminal" evidence="1">
    <location>
        <begin position="8"/>
        <end position="99"/>
    </location>
</feature>
<keyword evidence="3" id="KW-1185">Reference proteome</keyword>
<dbReference type="EMBL" id="ML769601">
    <property type="protein sequence ID" value="KAE9392224.1"/>
    <property type="molecule type" value="Genomic_DNA"/>
</dbReference>
<dbReference type="SUPFAM" id="SSF52833">
    <property type="entry name" value="Thioredoxin-like"/>
    <property type="match status" value="1"/>
</dbReference>
<dbReference type="Pfam" id="PF22041">
    <property type="entry name" value="GST_C_7"/>
    <property type="match status" value="1"/>
</dbReference>
<evidence type="ECO:0000313" key="2">
    <source>
        <dbReference type="EMBL" id="KAE9392224.1"/>
    </source>
</evidence>
<accession>A0A6A4H4C4</accession>
<reference evidence="2" key="1">
    <citation type="journal article" date="2019" name="Environ. Microbiol.">
        <title>Fungal ecological strategies reflected in gene transcription - a case study of two litter decomposers.</title>
        <authorList>
            <person name="Barbi F."/>
            <person name="Kohler A."/>
            <person name="Barry K."/>
            <person name="Baskaran P."/>
            <person name="Daum C."/>
            <person name="Fauchery L."/>
            <person name="Ihrmark K."/>
            <person name="Kuo A."/>
            <person name="LaButti K."/>
            <person name="Lipzen A."/>
            <person name="Morin E."/>
            <person name="Grigoriev I.V."/>
            <person name="Henrissat B."/>
            <person name="Lindahl B."/>
            <person name="Martin F."/>
        </authorList>
    </citation>
    <scope>NUCLEOTIDE SEQUENCE</scope>
    <source>
        <strain evidence="2">JB14</strain>
    </source>
</reference>
<sequence length="221" mass="25130">MLTLYDFNWKHTKGVNWHPTVAKVRYCLNYKGLDFKTNWIEYPEIEGIAKELGAKPTGVKLNGDPEYTLPMLVDDMTGVTLAESVDIAEYLDKTYPDTPRLIPEGSHALQAAFRDAFYPKLSAYNPFLVPTVVMVLSPVSEVFLRTKMEKKLGMKIEDFYPKHEARVVAWNKWKAEVGTVAAWFRKDDVWVMGDTPSFADFILAAFILSAKTLFGADSIEY</sequence>
<evidence type="ECO:0000259" key="1">
    <source>
        <dbReference type="PROSITE" id="PS50404"/>
    </source>
</evidence>
<dbReference type="Gene3D" id="1.20.1050.10">
    <property type="match status" value="1"/>
</dbReference>
<feature type="non-terminal residue" evidence="2">
    <location>
        <position position="221"/>
    </location>
</feature>
<protein>
    <recommendedName>
        <fullName evidence="1">GST N-terminal domain-containing protein</fullName>
    </recommendedName>
</protein>
<dbReference type="AlphaFoldDB" id="A0A6A4H4C4"/>
<evidence type="ECO:0000313" key="3">
    <source>
        <dbReference type="Proteomes" id="UP000799118"/>
    </source>
</evidence>
<proteinExistence type="predicted"/>
<dbReference type="Proteomes" id="UP000799118">
    <property type="component" value="Unassembled WGS sequence"/>
</dbReference>
<dbReference type="InterPro" id="IPR004045">
    <property type="entry name" value="Glutathione_S-Trfase_N"/>
</dbReference>
<name>A0A6A4H4C4_9AGAR</name>